<proteinExistence type="predicted"/>
<protein>
    <submittedName>
        <fullName evidence="1">Uncharacterized protein</fullName>
    </submittedName>
</protein>
<dbReference type="EMBL" id="LAZR01044553">
    <property type="protein sequence ID" value="KKL04366.1"/>
    <property type="molecule type" value="Genomic_DNA"/>
</dbReference>
<name>A0A0F9CFC6_9ZZZZ</name>
<comment type="caution">
    <text evidence="1">The sequence shown here is derived from an EMBL/GenBank/DDBJ whole genome shotgun (WGS) entry which is preliminary data.</text>
</comment>
<gene>
    <name evidence="1" type="ORF">LCGC14_2616780</name>
</gene>
<reference evidence="1" key="1">
    <citation type="journal article" date="2015" name="Nature">
        <title>Complex archaea that bridge the gap between prokaryotes and eukaryotes.</title>
        <authorList>
            <person name="Spang A."/>
            <person name="Saw J.H."/>
            <person name="Jorgensen S.L."/>
            <person name="Zaremba-Niedzwiedzka K."/>
            <person name="Martijn J."/>
            <person name="Lind A.E."/>
            <person name="van Eijk R."/>
            <person name="Schleper C."/>
            <person name="Guy L."/>
            <person name="Ettema T.J."/>
        </authorList>
    </citation>
    <scope>NUCLEOTIDE SEQUENCE</scope>
</reference>
<accession>A0A0F9CFC6</accession>
<dbReference type="AlphaFoldDB" id="A0A0F9CFC6"/>
<organism evidence="1">
    <name type="scientific">marine sediment metagenome</name>
    <dbReference type="NCBI Taxonomy" id="412755"/>
    <lineage>
        <taxon>unclassified sequences</taxon>
        <taxon>metagenomes</taxon>
        <taxon>ecological metagenomes</taxon>
    </lineage>
</organism>
<evidence type="ECO:0000313" key="1">
    <source>
        <dbReference type="EMBL" id="KKL04366.1"/>
    </source>
</evidence>
<sequence length="69" mass="7358">MKACHTYGRTVEVVGVDTPPKGPNETMRVVCAWCGRELRPGKGQLSHGICLPCAKALDSRCAEACPSVD</sequence>